<evidence type="ECO:0000313" key="5">
    <source>
        <dbReference type="Proteomes" id="UP000268652"/>
    </source>
</evidence>
<dbReference type="SMART" id="SM00014">
    <property type="entry name" value="acidPPc"/>
    <property type="match status" value="1"/>
</dbReference>
<dbReference type="EMBL" id="RBDY01000002">
    <property type="protein sequence ID" value="RKN26503.1"/>
    <property type="molecule type" value="Genomic_DNA"/>
</dbReference>
<feature type="transmembrane region" description="Helical" evidence="1">
    <location>
        <begin position="163"/>
        <end position="187"/>
    </location>
</feature>
<proteinExistence type="predicted"/>
<keyword evidence="1" id="KW-0812">Transmembrane</keyword>
<evidence type="ECO:0000259" key="2">
    <source>
        <dbReference type="SMART" id="SM00014"/>
    </source>
</evidence>
<dbReference type="AlphaFoldDB" id="A0A3A9WEL0"/>
<evidence type="ECO:0000256" key="1">
    <source>
        <dbReference type="SAM" id="Phobius"/>
    </source>
</evidence>
<dbReference type="PANTHER" id="PTHR14969:SF13">
    <property type="entry name" value="AT30094P"/>
    <property type="match status" value="1"/>
</dbReference>
<dbReference type="InterPro" id="IPR036938">
    <property type="entry name" value="PAP2/HPO_sf"/>
</dbReference>
<dbReference type="OrthoDB" id="5289372at2"/>
<dbReference type="Proteomes" id="UP000268652">
    <property type="component" value="Unassembled WGS sequence"/>
</dbReference>
<evidence type="ECO:0000313" key="4">
    <source>
        <dbReference type="EMBL" id="RKN26503.1"/>
    </source>
</evidence>
<evidence type="ECO:0000313" key="6">
    <source>
        <dbReference type="Proteomes" id="UP000275024"/>
    </source>
</evidence>
<reference evidence="5 6" key="1">
    <citation type="submission" date="2018-09" db="EMBL/GenBank/DDBJ databases">
        <title>Streptomyces sp. nov. DS1-2, an endophytic actinomycete isolated from roots of Dendrobium scabrilingue.</title>
        <authorList>
            <person name="Kuncharoen N."/>
            <person name="Kudo T."/>
            <person name="Ohkuma M."/>
            <person name="Yuki M."/>
            <person name="Tanasupawat S."/>
        </authorList>
    </citation>
    <scope>NUCLEOTIDE SEQUENCE [LARGE SCALE GENOMIC DNA]</scope>
    <source>
        <strain evidence="3 6">AZ1-7</strain>
        <strain evidence="4 5">DS1-2</strain>
    </source>
</reference>
<dbReference type="InterPro" id="IPR000326">
    <property type="entry name" value="PAP2/HPO"/>
</dbReference>
<comment type="caution">
    <text evidence="3">The sequence shown here is derived from an EMBL/GenBank/DDBJ whole genome shotgun (WGS) entry which is preliminary data.</text>
</comment>
<name>A0A3A9WEL0_9ACTN</name>
<dbReference type="Gene3D" id="1.20.144.10">
    <property type="entry name" value="Phosphatidic acid phosphatase type 2/haloperoxidase"/>
    <property type="match status" value="1"/>
</dbReference>
<protein>
    <submittedName>
        <fullName evidence="3">Phosphatase PAP2 family protein</fullName>
    </submittedName>
</protein>
<keyword evidence="5" id="KW-1185">Reference proteome</keyword>
<gene>
    <name evidence="4" type="ORF">D7318_03725</name>
    <name evidence="3" type="ORF">D7319_05935</name>
</gene>
<dbReference type="Proteomes" id="UP000275024">
    <property type="component" value="Unassembled WGS sequence"/>
</dbReference>
<feature type="domain" description="Phosphatidic acid phosphatase type 2/haloperoxidase" evidence="2">
    <location>
        <begin position="94"/>
        <end position="206"/>
    </location>
</feature>
<sequence length="226" mass="22890">MPLVTARPAPPRPPLLAAVAAVLFVALVVVAVPGGGGPLGVDLAVRNWMVDHRTAGLIDAFQVISDSGSRGVPHVMAAVAGALTAPRRWYVGAAVGLGALIGAQLIRFALVNAFDRPRPPVGDWTTHVNNPALPSGHATTSALAAIGLAAALLPYCHRAATRALAVAVPAAWALAVAVSRLVLGVHWASDLVAGWLLATALSALALPPLARLLRAVNAAPTPRGGP</sequence>
<keyword evidence="1" id="KW-1133">Transmembrane helix</keyword>
<dbReference type="SUPFAM" id="SSF48317">
    <property type="entry name" value="Acid phosphatase/Vanadium-dependent haloperoxidase"/>
    <property type="match status" value="1"/>
</dbReference>
<accession>A0A3A9WEL0</accession>
<dbReference type="PANTHER" id="PTHR14969">
    <property type="entry name" value="SPHINGOSINE-1-PHOSPHATE PHOSPHOHYDROLASE"/>
    <property type="match status" value="1"/>
</dbReference>
<organism evidence="3 6">
    <name type="scientific">Streptomyces radicis</name>
    <dbReference type="NCBI Taxonomy" id="1750517"/>
    <lineage>
        <taxon>Bacteria</taxon>
        <taxon>Bacillati</taxon>
        <taxon>Actinomycetota</taxon>
        <taxon>Actinomycetes</taxon>
        <taxon>Kitasatosporales</taxon>
        <taxon>Streptomycetaceae</taxon>
        <taxon>Streptomyces</taxon>
    </lineage>
</organism>
<keyword evidence="1" id="KW-0472">Membrane</keyword>
<feature type="transmembrane region" description="Helical" evidence="1">
    <location>
        <begin position="89"/>
        <end position="110"/>
    </location>
</feature>
<feature type="transmembrane region" description="Helical" evidence="1">
    <location>
        <begin position="193"/>
        <end position="213"/>
    </location>
</feature>
<dbReference type="EMBL" id="RBDX01000003">
    <property type="protein sequence ID" value="RKN11478.1"/>
    <property type="molecule type" value="Genomic_DNA"/>
</dbReference>
<dbReference type="Pfam" id="PF01569">
    <property type="entry name" value="PAP2"/>
    <property type="match status" value="1"/>
</dbReference>
<evidence type="ECO:0000313" key="3">
    <source>
        <dbReference type="EMBL" id="RKN11478.1"/>
    </source>
</evidence>
<dbReference type="RefSeq" id="WP_120695386.1">
    <property type="nucleotide sequence ID" value="NZ_RBDX01000003.1"/>
</dbReference>